<protein>
    <submittedName>
        <fullName evidence="2">Uncharacterized protein</fullName>
    </submittedName>
</protein>
<comment type="caution">
    <text evidence="2">The sequence shown here is derived from an EMBL/GenBank/DDBJ whole genome shotgun (WGS) entry which is preliminary data.</text>
</comment>
<dbReference type="RefSeq" id="WP_029212296.1">
    <property type="nucleotide sequence ID" value="NZ_DAMCTM010000001.1"/>
</dbReference>
<dbReference type="Proteomes" id="UP001521931">
    <property type="component" value="Unassembled WGS sequence"/>
</dbReference>
<evidence type="ECO:0000313" key="2">
    <source>
        <dbReference type="EMBL" id="MCG7322325.1"/>
    </source>
</evidence>
<keyword evidence="3" id="KW-1185">Reference proteome</keyword>
<feature type="region of interest" description="Disordered" evidence="1">
    <location>
        <begin position="40"/>
        <end position="73"/>
    </location>
</feature>
<proteinExistence type="predicted"/>
<organism evidence="2 3">
    <name type="scientific">Arsenicicoccus bolidensis</name>
    <dbReference type="NCBI Taxonomy" id="229480"/>
    <lineage>
        <taxon>Bacteria</taxon>
        <taxon>Bacillati</taxon>
        <taxon>Actinomycetota</taxon>
        <taxon>Actinomycetes</taxon>
        <taxon>Micrococcales</taxon>
        <taxon>Intrasporangiaceae</taxon>
        <taxon>Arsenicicoccus</taxon>
    </lineage>
</organism>
<evidence type="ECO:0000256" key="1">
    <source>
        <dbReference type="SAM" id="MobiDB-lite"/>
    </source>
</evidence>
<name>A0ABS9Q4Y5_9MICO</name>
<feature type="compositionally biased region" description="Pro residues" evidence="1">
    <location>
        <begin position="50"/>
        <end position="60"/>
    </location>
</feature>
<reference evidence="2 3" key="1">
    <citation type="submission" date="2022-02" db="EMBL/GenBank/DDBJ databases">
        <title>Uncovering new skin microbiome diversity through culturing and metagenomics.</title>
        <authorList>
            <person name="Conlan S."/>
            <person name="Deming C."/>
            <person name="Nisc Comparative Sequencing Program N."/>
            <person name="Segre J.A."/>
        </authorList>
    </citation>
    <scope>NUCLEOTIDE SEQUENCE [LARGE SCALE GENOMIC DNA]</scope>
    <source>
        <strain evidence="2 3">ACRQZ</strain>
    </source>
</reference>
<accession>A0ABS9Q4Y5</accession>
<sequence length="73" mass="7908">MQFYDVGAVVWILRTCVWWVPDSAADRYLDELRELDRSMRHCGSGGGPLDAPPGRGPPPSEVSAPSDLLAPAV</sequence>
<gene>
    <name evidence="2" type="ORF">MHL29_10560</name>
</gene>
<dbReference type="EMBL" id="JAKRCV010000031">
    <property type="protein sequence ID" value="MCG7322325.1"/>
    <property type="molecule type" value="Genomic_DNA"/>
</dbReference>
<evidence type="ECO:0000313" key="3">
    <source>
        <dbReference type="Proteomes" id="UP001521931"/>
    </source>
</evidence>